<evidence type="ECO:0000313" key="3">
    <source>
        <dbReference type="Proteomes" id="UP001223072"/>
    </source>
</evidence>
<organism evidence="2 3">
    <name type="scientific">Streptomyces turgidiscabies</name>
    <dbReference type="NCBI Taxonomy" id="85558"/>
    <lineage>
        <taxon>Bacteria</taxon>
        <taxon>Bacillati</taxon>
        <taxon>Actinomycetota</taxon>
        <taxon>Actinomycetes</taxon>
        <taxon>Kitasatosporales</taxon>
        <taxon>Streptomycetaceae</taxon>
        <taxon>Streptomyces</taxon>
    </lineage>
</organism>
<comment type="caution">
    <text evidence="2">The sequence shown here is derived from an EMBL/GenBank/DDBJ whole genome shotgun (WGS) entry which is preliminary data.</text>
</comment>
<keyword evidence="3" id="KW-1185">Reference proteome</keyword>
<evidence type="ECO:0000313" key="2">
    <source>
        <dbReference type="EMBL" id="MDQ0936196.1"/>
    </source>
</evidence>
<protein>
    <submittedName>
        <fullName evidence="2">Uncharacterized protein</fullName>
    </submittedName>
</protein>
<dbReference type="EMBL" id="JAUSZS010000008">
    <property type="protein sequence ID" value="MDQ0936196.1"/>
    <property type="molecule type" value="Genomic_DNA"/>
</dbReference>
<name>A0ABU0RW58_9ACTN</name>
<proteinExistence type="predicted"/>
<accession>A0ABU0RW58</accession>
<reference evidence="2 3" key="1">
    <citation type="submission" date="2023-07" db="EMBL/GenBank/DDBJ databases">
        <title>Comparative genomics of wheat-associated soil bacteria to identify genetic determinants of phenazine resistance.</title>
        <authorList>
            <person name="Mouncey N."/>
        </authorList>
    </citation>
    <scope>NUCLEOTIDE SEQUENCE [LARGE SCALE GENOMIC DNA]</scope>
    <source>
        <strain evidence="2 3">W2I16</strain>
    </source>
</reference>
<dbReference type="Proteomes" id="UP001223072">
    <property type="component" value="Unassembled WGS sequence"/>
</dbReference>
<feature type="region of interest" description="Disordered" evidence="1">
    <location>
        <begin position="1"/>
        <end position="22"/>
    </location>
</feature>
<feature type="compositionally biased region" description="Pro residues" evidence="1">
    <location>
        <begin position="83"/>
        <end position="94"/>
    </location>
</feature>
<feature type="region of interest" description="Disordered" evidence="1">
    <location>
        <begin position="59"/>
        <end position="103"/>
    </location>
</feature>
<evidence type="ECO:0000256" key="1">
    <source>
        <dbReference type="SAM" id="MobiDB-lite"/>
    </source>
</evidence>
<gene>
    <name evidence="2" type="ORF">QFZ49_006171</name>
</gene>
<sequence length="156" mass="17045">MHLPQRRPGVGAQLLRQPPPDTGVAVQCLRAAPGGVQRPHQRPGQRLHQRILVEQLGQRTDHGSGITDARPQMGPPHGGVHPLLPPRLPHPPRPLTAQPGERLPAPQTERLAQQCRPLFLRPPRLPGPADQLPEPVYVHLLGESLQQVAARTAHQA</sequence>